<sequence>MDGGLMHRGVSFEFYVVYLFILSIYVSQGMIILFLMQVSSYYGRNL</sequence>
<evidence type="ECO:0000256" key="1">
    <source>
        <dbReference type="SAM" id="Phobius"/>
    </source>
</evidence>
<organism evidence="2 3">
    <name type="scientific">Marinomonas posidonica (strain CECT 7376 / NCIMB 14433 / IVIA-Po-181)</name>
    <dbReference type="NCBI Taxonomy" id="491952"/>
    <lineage>
        <taxon>Bacteria</taxon>
        <taxon>Pseudomonadati</taxon>
        <taxon>Pseudomonadota</taxon>
        <taxon>Gammaproteobacteria</taxon>
        <taxon>Oceanospirillales</taxon>
        <taxon>Oceanospirillaceae</taxon>
        <taxon>Marinomonas</taxon>
    </lineage>
</organism>
<keyword evidence="3" id="KW-1185">Reference proteome</keyword>
<dbReference type="KEGG" id="mpc:Mar181_1814"/>
<keyword evidence="1" id="KW-0812">Transmembrane</keyword>
<keyword evidence="1" id="KW-1133">Transmembrane helix</keyword>
<dbReference type="EMBL" id="CP002771">
    <property type="protein sequence ID" value="AEF54852.1"/>
    <property type="molecule type" value="Genomic_DNA"/>
</dbReference>
<accession>F6D145</accession>
<dbReference type="HOGENOM" id="CLU_3185595_0_0_6"/>
<dbReference type="Proteomes" id="UP000009230">
    <property type="component" value="Chromosome"/>
</dbReference>
<name>F6D145_MARPP</name>
<protein>
    <submittedName>
        <fullName evidence="2">Uncharacterized protein</fullName>
    </submittedName>
</protein>
<evidence type="ECO:0000313" key="3">
    <source>
        <dbReference type="Proteomes" id="UP000009230"/>
    </source>
</evidence>
<dbReference type="AlphaFoldDB" id="F6D145"/>
<proteinExistence type="predicted"/>
<evidence type="ECO:0000313" key="2">
    <source>
        <dbReference type="EMBL" id="AEF54852.1"/>
    </source>
</evidence>
<gene>
    <name evidence="2" type="ordered locus">Mar181_1814</name>
</gene>
<feature type="transmembrane region" description="Helical" evidence="1">
    <location>
        <begin position="15"/>
        <end position="36"/>
    </location>
</feature>
<keyword evidence="1" id="KW-0472">Membrane</keyword>
<reference evidence="2 3" key="1">
    <citation type="journal article" date="2012" name="Stand. Genomic Sci.">
        <title>Complete genome sequence of Marinomonas posidonica type strain (IVIA-Po-181(T)).</title>
        <authorList>
            <person name="Lucas-Elio P."/>
            <person name="Goodwin L."/>
            <person name="Woyke T."/>
            <person name="Pitluck S."/>
            <person name="Nolan M."/>
            <person name="Kyrpides N.C."/>
            <person name="Detter J.C."/>
            <person name="Copeland A."/>
            <person name="Lu M."/>
            <person name="Bruce D."/>
            <person name="Detter C."/>
            <person name="Tapia R."/>
            <person name="Han S."/>
            <person name="Land M.L."/>
            <person name="Ivanova N."/>
            <person name="Mikhailova N."/>
            <person name="Johnston A.W."/>
            <person name="Sanchez-Amat A."/>
        </authorList>
    </citation>
    <scope>NUCLEOTIDE SEQUENCE [LARGE SCALE GENOMIC DNA]</scope>
    <source>
        <strain evidence="3">CECT 7376 / NCIMB 14433 / IVIA-Po-181</strain>
    </source>
</reference>